<keyword evidence="3" id="KW-0963">Cytoplasm</keyword>
<dbReference type="Gene3D" id="3.40.35.10">
    <property type="entry name" value="Phosphotransferase system, sorbose subfamily IIB component"/>
    <property type="match status" value="1"/>
</dbReference>
<accession>A0ABW5S0W1</accession>
<sequence>MISMLRIDDRLIHGQVALLWSKQLQIQRIIVANDTVASNPIQKNALKLAAPAGIKVAIVRVEQAIRLVNDPRSETMKILLLVNNSKDLLEIVNNINEKPKIDIANVGRITGDIKSKVKLTETVYFTNEEIDQIKQALAKNKNMVYQPLPDDSPVEFASLLKEK</sequence>
<keyword evidence="7" id="KW-0418">Kinase</keyword>
<evidence type="ECO:0000313" key="9">
    <source>
        <dbReference type="EMBL" id="MFD2693123.1"/>
    </source>
</evidence>
<proteinExistence type="predicted"/>
<dbReference type="InterPro" id="IPR036667">
    <property type="entry name" value="PTS_IIB_sorbose-sp_sf"/>
</dbReference>
<reference evidence="10" key="1">
    <citation type="journal article" date="2019" name="Int. J. Syst. Evol. Microbiol.">
        <title>The Global Catalogue of Microorganisms (GCM) 10K type strain sequencing project: providing services to taxonomists for standard genome sequencing and annotation.</title>
        <authorList>
            <consortium name="The Broad Institute Genomics Platform"/>
            <consortium name="The Broad Institute Genome Sequencing Center for Infectious Disease"/>
            <person name="Wu L."/>
            <person name="Ma J."/>
        </authorList>
    </citation>
    <scope>NUCLEOTIDE SEQUENCE [LARGE SCALE GENOMIC DNA]</scope>
    <source>
        <strain evidence="10">TISTR 2466</strain>
    </source>
</reference>
<keyword evidence="5" id="KW-0808">Transferase</keyword>
<keyword evidence="6" id="KW-0598">Phosphotransferase system</keyword>
<protein>
    <submittedName>
        <fullName evidence="9">PTS system mannose/fructose/N-acetylgalactosamine-transporter subunit IIB</fullName>
    </submittedName>
</protein>
<keyword evidence="10" id="KW-1185">Reference proteome</keyword>
<gene>
    <name evidence="9" type="ORF">ACFSUE_05680</name>
</gene>
<evidence type="ECO:0000256" key="7">
    <source>
        <dbReference type="ARBA" id="ARBA00022777"/>
    </source>
</evidence>
<evidence type="ECO:0000256" key="5">
    <source>
        <dbReference type="ARBA" id="ARBA00022679"/>
    </source>
</evidence>
<evidence type="ECO:0000259" key="8">
    <source>
        <dbReference type="PROSITE" id="PS51101"/>
    </source>
</evidence>
<evidence type="ECO:0000256" key="6">
    <source>
        <dbReference type="ARBA" id="ARBA00022683"/>
    </source>
</evidence>
<evidence type="ECO:0000256" key="4">
    <source>
        <dbReference type="ARBA" id="ARBA00022597"/>
    </source>
</evidence>
<comment type="subcellular location">
    <subcellularLocation>
        <location evidence="1">Cytoplasm</location>
    </subcellularLocation>
</comment>
<evidence type="ECO:0000256" key="1">
    <source>
        <dbReference type="ARBA" id="ARBA00004496"/>
    </source>
</evidence>
<dbReference type="PROSITE" id="PS51101">
    <property type="entry name" value="PTS_EIIB_TYPE_4"/>
    <property type="match status" value="1"/>
</dbReference>
<dbReference type="SUPFAM" id="SSF52728">
    <property type="entry name" value="PTS IIb component"/>
    <property type="match status" value="1"/>
</dbReference>
<dbReference type="Pfam" id="PF03830">
    <property type="entry name" value="PTSIIB_sorb"/>
    <property type="match status" value="1"/>
</dbReference>
<evidence type="ECO:0000313" key="10">
    <source>
        <dbReference type="Proteomes" id="UP001597399"/>
    </source>
</evidence>
<name>A0ABW5S0W1_9BACL</name>
<keyword evidence="2" id="KW-0813">Transport</keyword>
<organism evidence="9 10">
    <name type="scientific">Sporolactobacillus shoreicorticis</name>
    <dbReference type="NCBI Taxonomy" id="1923877"/>
    <lineage>
        <taxon>Bacteria</taxon>
        <taxon>Bacillati</taxon>
        <taxon>Bacillota</taxon>
        <taxon>Bacilli</taxon>
        <taxon>Bacillales</taxon>
        <taxon>Sporolactobacillaceae</taxon>
        <taxon>Sporolactobacillus</taxon>
    </lineage>
</organism>
<evidence type="ECO:0000256" key="2">
    <source>
        <dbReference type="ARBA" id="ARBA00022448"/>
    </source>
</evidence>
<dbReference type="EMBL" id="JBHUMQ010000015">
    <property type="protein sequence ID" value="MFD2693123.1"/>
    <property type="molecule type" value="Genomic_DNA"/>
</dbReference>
<keyword evidence="4" id="KW-0762">Sugar transport</keyword>
<dbReference type="Proteomes" id="UP001597399">
    <property type="component" value="Unassembled WGS sequence"/>
</dbReference>
<feature type="domain" description="PTS EIIB type-4" evidence="8">
    <location>
        <begin position="1"/>
        <end position="163"/>
    </location>
</feature>
<evidence type="ECO:0000256" key="3">
    <source>
        <dbReference type="ARBA" id="ARBA00022490"/>
    </source>
</evidence>
<dbReference type="RefSeq" id="WP_253058471.1">
    <property type="nucleotide sequence ID" value="NZ_JAMXWM010000002.1"/>
</dbReference>
<dbReference type="InterPro" id="IPR004720">
    <property type="entry name" value="PTS_IIB_sorbose-sp"/>
</dbReference>
<comment type="caution">
    <text evidence="9">The sequence shown here is derived from an EMBL/GenBank/DDBJ whole genome shotgun (WGS) entry which is preliminary data.</text>
</comment>